<evidence type="ECO:0000256" key="4">
    <source>
        <dbReference type="ARBA" id="ARBA00022842"/>
    </source>
</evidence>
<keyword evidence="7" id="KW-1185">Reference proteome</keyword>
<sequence>MFSAVLDTCVLWPSLQRDFLLSLAVENLYRPLWSSAILEELEMHEARKLVGRGVSMPDAHRSAQRLVEQMTAAFDDACVSGWEPLDGTYGLPDRDDEHLVAAAVVGGAGTIVTMNVRDLPAARLPAHVQVTSPADFALETVEIDPERAFEGVVKMAERRRRDPVQSVDQVLMILGDRYGMVAAAAVLKGAR</sequence>
<name>A0A853EYP0_9MICO</name>
<dbReference type="GO" id="GO:0004518">
    <property type="term" value="F:nuclease activity"/>
    <property type="evidence" value="ECO:0007669"/>
    <property type="project" value="UniProtKB-KW"/>
</dbReference>
<evidence type="ECO:0000313" key="6">
    <source>
        <dbReference type="EMBL" id="NYS95561.1"/>
    </source>
</evidence>
<evidence type="ECO:0000259" key="5">
    <source>
        <dbReference type="Pfam" id="PF13470"/>
    </source>
</evidence>
<proteinExistence type="predicted"/>
<dbReference type="InterPro" id="IPR002716">
    <property type="entry name" value="PIN_dom"/>
</dbReference>
<dbReference type="SUPFAM" id="SSF88723">
    <property type="entry name" value="PIN domain-like"/>
    <property type="match status" value="1"/>
</dbReference>
<keyword evidence="3" id="KW-0378">Hydrolase</keyword>
<dbReference type="GO" id="GO:0046872">
    <property type="term" value="F:metal ion binding"/>
    <property type="evidence" value="ECO:0007669"/>
    <property type="project" value="UniProtKB-KW"/>
</dbReference>
<gene>
    <name evidence="6" type="ORF">HZZ10_18825</name>
</gene>
<evidence type="ECO:0000313" key="7">
    <source>
        <dbReference type="Proteomes" id="UP000561011"/>
    </source>
</evidence>
<dbReference type="InterPro" id="IPR029060">
    <property type="entry name" value="PIN-like_dom_sf"/>
</dbReference>
<comment type="caution">
    <text evidence="6">The sequence shown here is derived from an EMBL/GenBank/DDBJ whole genome shotgun (WGS) entry which is preliminary data.</text>
</comment>
<keyword evidence="1" id="KW-0540">Nuclease</keyword>
<evidence type="ECO:0000256" key="2">
    <source>
        <dbReference type="ARBA" id="ARBA00022723"/>
    </source>
</evidence>
<dbReference type="Pfam" id="PF13470">
    <property type="entry name" value="PIN_3"/>
    <property type="match status" value="1"/>
</dbReference>
<dbReference type="GO" id="GO:0016787">
    <property type="term" value="F:hydrolase activity"/>
    <property type="evidence" value="ECO:0007669"/>
    <property type="project" value="UniProtKB-KW"/>
</dbReference>
<protein>
    <submittedName>
        <fullName evidence="6">PIN domain-containing protein</fullName>
    </submittedName>
</protein>
<keyword evidence="2" id="KW-0479">Metal-binding</keyword>
<evidence type="ECO:0000256" key="1">
    <source>
        <dbReference type="ARBA" id="ARBA00022722"/>
    </source>
</evidence>
<dbReference type="AlphaFoldDB" id="A0A853EYP0"/>
<reference evidence="6 7" key="1">
    <citation type="submission" date="2020-07" db="EMBL/GenBank/DDBJ databases">
        <title>MOT database genomes.</title>
        <authorList>
            <person name="Joseph S."/>
            <person name="Aduse-Opoku J."/>
            <person name="Hashim A."/>
            <person name="Wade W."/>
            <person name="Curtis M."/>
        </authorList>
    </citation>
    <scope>NUCLEOTIDE SEQUENCE [LARGE SCALE GENOMIC DNA]</scope>
    <source>
        <strain evidence="6 7">DSM 100099</strain>
    </source>
</reference>
<accession>A0A853EYP0</accession>
<dbReference type="Proteomes" id="UP000561011">
    <property type="component" value="Unassembled WGS sequence"/>
</dbReference>
<keyword evidence="4" id="KW-0460">Magnesium</keyword>
<organism evidence="6 7">
    <name type="scientific">Sanguibacter inulinus</name>
    <dbReference type="NCBI Taxonomy" id="60922"/>
    <lineage>
        <taxon>Bacteria</taxon>
        <taxon>Bacillati</taxon>
        <taxon>Actinomycetota</taxon>
        <taxon>Actinomycetes</taxon>
        <taxon>Micrococcales</taxon>
        <taxon>Sanguibacteraceae</taxon>
        <taxon>Sanguibacter</taxon>
    </lineage>
</organism>
<dbReference type="EMBL" id="JACBYE010000090">
    <property type="protein sequence ID" value="NYS95561.1"/>
    <property type="molecule type" value="Genomic_DNA"/>
</dbReference>
<dbReference type="RefSeq" id="WP_179914687.1">
    <property type="nucleotide sequence ID" value="NZ_JACBYE010000090.1"/>
</dbReference>
<feature type="domain" description="PIN" evidence="5">
    <location>
        <begin position="4"/>
        <end position="117"/>
    </location>
</feature>
<evidence type="ECO:0000256" key="3">
    <source>
        <dbReference type="ARBA" id="ARBA00022801"/>
    </source>
</evidence>